<reference evidence="1 2" key="1">
    <citation type="journal article" date="2021" name="Nat. Plants">
        <title>The Taxus genome provides insights into paclitaxel biosynthesis.</title>
        <authorList>
            <person name="Xiong X."/>
            <person name="Gou J."/>
            <person name="Liao Q."/>
            <person name="Li Y."/>
            <person name="Zhou Q."/>
            <person name="Bi G."/>
            <person name="Li C."/>
            <person name="Du R."/>
            <person name="Wang X."/>
            <person name="Sun T."/>
            <person name="Guo L."/>
            <person name="Liang H."/>
            <person name="Lu P."/>
            <person name="Wu Y."/>
            <person name="Zhang Z."/>
            <person name="Ro D.K."/>
            <person name="Shang Y."/>
            <person name="Huang S."/>
            <person name="Yan J."/>
        </authorList>
    </citation>
    <scope>NUCLEOTIDE SEQUENCE [LARGE SCALE GENOMIC DNA]</scope>
    <source>
        <strain evidence="1">Ta-2019</strain>
    </source>
</reference>
<protein>
    <submittedName>
        <fullName evidence="1">Uncharacterized protein</fullName>
    </submittedName>
</protein>
<feature type="non-terminal residue" evidence="1">
    <location>
        <position position="1"/>
    </location>
</feature>
<organism evidence="1 2">
    <name type="scientific">Taxus chinensis</name>
    <name type="common">Chinese yew</name>
    <name type="synonym">Taxus wallichiana var. chinensis</name>
    <dbReference type="NCBI Taxonomy" id="29808"/>
    <lineage>
        <taxon>Eukaryota</taxon>
        <taxon>Viridiplantae</taxon>
        <taxon>Streptophyta</taxon>
        <taxon>Embryophyta</taxon>
        <taxon>Tracheophyta</taxon>
        <taxon>Spermatophyta</taxon>
        <taxon>Pinopsida</taxon>
        <taxon>Pinidae</taxon>
        <taxon>Conifers II</taxon>
        <taxon>Cupressales</taxon>
        <taxon>Taxaceae</taxon>
        <taxon>Taxus</taxon>
    </lineage>
</organism>
<evidence type="ECO:0000313" key="2">
    <source>
        <dbReference type="Proteomes" id="UP000824469"/>
    </source>
</evidence>
<name>A0AA38GX99_TAXCH</name>
<gene>
    <name evidence="1" type="ORF">KI387_002572</name>
</gene>
<feature type="non-terminal residue" evidence="1">
    <location>
        <position position="114"/>
    </location>
</feature>
<evidence type="ECO:0000313" key="1">
    <source>
        <dbReference type="EMBL" id="KAH9330464.1"/>
    </source>
</evidence>
<dbReference type="Proteomes" id="UP000824469">
    <property type="component" value="Unassembled WGS sequence"/>
</dbReference>
<dbReference type="EMBL" id="JAHRHJ020000001">
    <property type="protein sequence ID" value="KAH9330464.1"/>
    <property type="molecule type" value="Genomic_DNA"/>
</dbReference>
<comment type="caution">
    <text evidence="1">The sequence shown here is derived from an EMBL/GenBank/DDBJ whole genome shotgun (WGS) entry which is preliminary data.</text>
</comment>
<sequence length="114" mass="12382">AKTTAQPDQYGTGRFDRFRTELVTGSVSQTVPHPLWSNPCPAWPSTSGIAKRSVSEIPAVSIADTIQVELSHNSLALVGFNSMSCKRKCSTKISKIEDNKHQPRDLGVTELALS</sequence>
<keyword evidence="2" id="KW-1185">Reference proteome</keyword>
<accession>A0AA38GX99</accession>
<dbReference type="AlphaFoldDB" id="A0AA38GX99"/>
<proteinExistence type="predicted"/>